<comment type="caution">
    <text evidence="3">The sequence shown here is derived from an EMBL/GenBank/DDBJ whole genome shotgun (WGS) entry which is preliminary data.</text>
</comment>
<organism evidence="3 4">
    <name type="scientific">Clostridium innocuum</name>
    <dbReference type="NCBI Taxonomy" id="1522"/>
    <lineage>
        <taxon>Bacteria</taxon>
        <taxon>Bacillati</taxon>
        <taxon>Bacillota</taxon>
        <taxon>Clostridia</taxon>
        <taxon>Eubacteriales</taxon>
        <taxon>Clostridiaceae</taxon>
        <taxon>Clostridium</taxon>
    </lineage>
</organism>
<dbReference type="InterPro" id="IPR036650">
    <property type="entry name" value="CAT_RNA-bd_dom_sf"/>
</dbReference>
<dbReference type="SUPFAM" id="SSF50151">
    <property type="entry name" value="SacY-like RNA-binding domain"/>
    <property type="match status" value="1"/>
</dbReference>
<feature type="domain" description="PRD" evidence="2">
    <location>
        <begin position="65"/>
        <end position="170"/>
    </location>
</feature>
<evidence type="ECO:0000313" key="3">
    <source>
        <dbReference type="EMBL" id="RGC17260.1"/>
    </source>
</evidence>
<dbReference type="Pfam" id="PF03123">
    <property type="entry name" value="CAT_RBD"/>
    <property type="match status" value="1"/>
</dbReference>
<reference evidence="3 4" key="1">
    <citation type="submission" date="2018-08" db="EMBL/GenBank/DDBJ databases">
        <title>A genome reference for cultivated species of the human gut microbiota.</title>
        <authorList>
            <person name="Zou Y."/>
            <person name="Xue W."/>
            <person name="Luo G."/>
        </authorList>
    </citation>
    <scope>NUCLEOTIDE SEQUENCE [LARGE SCALE GENOMIC DNA]</scope>
    <source>
        <strain evidence="3 4">OF01-2LB</strain>
    </source>
</reference>
<dbReference type="AlphaFoldDB" id="A0A3E2W052"/>
<feature type="domain" description="PRD" evidence="2">
    <location>
        <begin position="171"/>
        <end position="281"/>
    </location>
</feature>
<dbReference type="GO" id="GO:0006355">
    <property type="term" value="P:regulation of DNA-templated transcription"/>
    <property type="evidence" value="ECO:0007669"/>
    <property type="project" value="InterPro"/>
</dbReference>
<dbReference type="InterPro" id="IPR036634">
    <property type="entry name" value="PRD_sf"/>
</dbReference>
<gene>
    <name evidence="3" type="ORF">DXA38_05340</name>
</gene>
<evidence type="ECO:0000259" key="2">
    <source>
        <dbReference type="PROSITE" id="PS51372"/>
    </source>
</evidence>
<dbReference type="Pfam" id="PF00874">
    <property type="entry name" value="PRD"/>
    <property type="match status" value="2"/>
</dbReference>
<dbReference type="SMART" id="SM01061">
    <property type="entry name" value="CAT_RBD"/>
    <property type="match status" value="1"/>
</dbReference>
<dbReference type="Proteomes" id="UP000260025">
    <property type="component" value="Unassembled WGS sequence"/>
</dbReference>
<proteinExistence type="predicted"/>
<dbReference type="PANTHER" id="PTHR30185">
    <property type="entry name" value="CRYPTIC BETA-GLUCOSIDE BGL OPERON ANTITERMINATOR"/>
    <property type="match status" value="1"/>
</dbReference>
<dbReference type="InterPro" id="IPR004341">
    <property type="entry name" value="CAT_RNA-bd_dom"/>
</dbReference>
<sequence length="285" mass="33128">MIFKKRLNNNVVIALDENGQEKILCGKGLGFQMKEQESVEESRVEKVFALTDQVMNRRLQELLETIPMEHLELAEEIMNYARIHIDETVSENVIVALCDHMYMAVERKKQGIEVKNVLLWDIQKFYRDEYKVGLYAIKLIRQRFGVELSEDEAGFIALHIVNGQLHLETKSVKEITTLMQQIETIVRMRFAISLDADSVYYYRFITHLKFFAERIFSEKQIPTKDTDGLLELIKGKYPQDVACVLDIAAFLKQRYGYTLCEEEILYLSIHISRIHQVSVKGGEAV</sequence>
<evidence type="ECO:0000256" key="1">
    <source>
        <dbReference type="ARBA" id="ARBA00022737"/>
    </source>
</evidence>
<dbReference type="OrthoDB" id="9813552at2"/>
<protein>
    <submittedName>
        <fullName evidence="3">PRD domain-containing protein</fullName>
    </submittedName>
</protein>
<evidence type="ECO:0000313" key="4">
    <source>
        <dbReference type="Proteomes" id="UP000260025"/>
    </source>
</evidence>
<dbReference type="Gene3D" id="2.30.24.10">
    <property type="entry name" value="CAT RNA-binding domain"/>
    <property type="match status" value="1"/>
</dbReference>
<dbReference type="EMBL" id="QVEV01000005">
    <property type="protein sequence ID" value="RGC17260.1"/>
    <property type="molecule type" value="Genomic_DNA"/>
</dbReference>
<dbReference type="InterPro" id="IPR050661">
    <property type="entry name" value="BglG_antiterminators"/>
</dbReference>
<dbReference type="InterPro" id="IPR011608">
    <property type="entry name" value="PRD"/>
</dbReference>
<dbReference type="RefSeq" id="WP_117442302.1">
    <property type="nucleotide sequence ID" value="NZ_JAJFEN010000007.1"/>
</dbReference>
<name>A0A3E2W052_CLOIN</name>
<dbReference type="PANTHER" id="PTHR30185:SF15">
    <property type="entry name" value="CRYPTIC BETA-GLUCOSIDE BGL OPERON ANTITERMINATOR"/>
    <property type="match status" value="1"/>
</dbReference>
<dbReference type="PROSITE" id="PS51372">
    <property type="entry name" value="PRD_2"/>
    <property type="match status" value="2"/>
</dbReference>
<dbReference type="GO" id="GO:0003723">
    <property type="term" value="F:RNA binding"/>
    <property type="evidence" value="ECO:0007669"/>
    <property type="project" value="InterPro"/>
</dbReference>
<dbReference type="Gene3D" id="1.10.1790.10">
    <property type="entry name" value="PRD domain"/>
    <property type="match status" value="2"/>
</dbReference>
<accession>A0A3E2W052</accession>
<keyword evidence="1" id="KW-0677">Repeat</keyword>
<dbReference type="NCBIfam" id="NF046042">
    <property type="entry name" value="LicT"/>
    <property type="match status" value="1"/>
</dbReference>
<dbReference type="SUPFAM" id="SSF63520">
    <property type="entry name" value="PTS-regulatory domain, PRD"/>
    <property type="match status" value="2"/>
</dbReference>